<gene>
    <name evidence="10" type="ORF">V6N12_051545</name>
</gene>
<comment type="caution">
    <text evidence="10">The sequence shown here is derived from an EMBL/GenBank/DDBJ whole genome shotgun (WGS) entry which is preliminary data.</text>
</comment>
<evidence type="ECO:0000259" key="9">
    <source>
        <dbReference type="Pfam" id="PF01490"/>
    </source>
</evidence>
<evidence type="ECO:0000313" key="11">
    <source>
        <dbReference type="Proteomes" id="UP001472677"/>
    </source>
</evidence>
<feature type="domain" description="Amino acid transporter transmembrane" evidence="9">
    <location>
        <begin position="56"/>
        <end position="460"/>
    </location>
</feature>
<sequence length="476" mass="51854">MGTLGPNTNARAVHEHGGGGGGGESENEHRLPHGHKHLSAMDQELDAGALFVLKSKGSWMHCGYHLTTSIVAPPLLSLPFAFTFLGWAVGIICLVVGALVTFYSYNLLSLVLEHHAQLGRRHLRFRDMANDILGPRWGRYFVGPIQFMVCYGAVIACTLLGGQCMKAIYLLSEPNGTMKLYEFVIIFGSLMLILAQIPSFHSLRHINLISLFLCLAYSACATAGSIYIGNSSKGPKKDYSLKGDTESQIFGIFNAIAIIATTYGNGIIPEIQATIAPPVKGKMFKALCVCYTVLIVTFFTVAISGYWAFGNNSEGLLLSNFLDDGKPLVPKWFILMTNLFTVLQLSAVGVVYLQPTNEVLERTFADPNSKEFSTRNVIPRVVSRSLSVVISTTVAAMLPFFGDINAVIGAFGFMPLDFILPVVFFNLTFKPSKRSLVFWLNVTIAVVFSALGVIAAVAAVRQIALDAKTYRLFANV</sequence>
<evidence type="ECO:0000256" key="4">
    <source>
        <dbReference type="ARBA" id="ARBA00022970"/>
    </source>
</evidence>
<evidence type="ECO:0000313" key="10">
    <source>
        <dbReference type="EMBL" id="KAK8601717.1"/>
    </source>
</evidence>
<dbReference type="Proteomes" id="UP001472677">
    <property type="component" value="Unassembled WGS sequence"/>
</dbReference>
<feature type="transmembrane region" description="Helical" evidence="8">
    <location>
        <begin position="209"/>
        <end position="229"/>
    </location>
</feature>
<evidence type="ECO:0000256" key="1">
    <source>
        <dbReference type="ARBA" id="ARBA00004370"/>
    </source>
</evidence>
<evidence type="ECO:0000256" key="3">
    <source>
        <dbReference type="ARBA" id="ARBA00022692"/>
    </source>
</evidence>
<evidence type="ECO:0000256" key="5">
    <source>
        <dbReference type="ARBA" id="ARBA00022989"/>
    </source>
</evidence>
<keyword evidence="3 8" id="KW-0812">Transmembrane</keyword>
<feature type="transmembrane region" description="Helical" evidence="8">
    <location>
        <begin position="145"/>
        <end position="168"/>
    </location>
</feature>
<feature type="transmembrane region" description="Helical" evidence="8">
    <location>
        <begin position="84"/>
        <end position="112"/>
    </location>
</feature>
<feature type="region of interest" description="Disordered" evidence="7">
    <location>
        <begin position="1"/>
        <end position="32"/>
    </location>
</feature>
<feature type="transmembrane region" description="Helical" evidence="8">
    <location>
        <begin position="381"/>
        <end position="401"/>
    </location>
</feature>
<dbReference type="Pfam" id="PF01490">
    <property type="entry name" value="Aa_trans"/>
    <property type="match status" value="1"/>
</dbReference>
<comment type="subcellular location">
    <subcellularLocation>
        <location evidence="1">Membrane</location>
    </subcellularLocation>
</comment>
<reference evidence="10 11" key="1">
    <citation type="journal article" date="2024" name="G3 (Bethesda)">
        <title>Genome assembly of Hibiscus sabdariffa L. provides insights into metabolisms of medicinal natural products.</title>
        <authorList>
            <person name="Kim T."/>
        </authorList>
    </citation>
    <scope>NUCLEOTIDE SEQUENCE [LARGE SCALE GENOMIC DNA]</scope>
    <source>
        <strain evidence="10">TK-2024</strain>
        <tissue evidence="10">Old leaves</tissue>
    </source>
</reference>
<keyword evidence="11" id="KW-1185">Reference proteome</keyword>
<evidence type="ECO:0000256" key="7">
    <source>
        <dbReference type="SAM" id="MobiDB-lite"/>
    </source>
</evidence>
<feature type="transmembrane region" description="Helical" evidence="8">
    <location>
        <begin position="180"/>
        <end position="197"/>
    </location>
</feature>
<feature type="compositionally biased region" description="Polar residues" evidence="7">
    <location>
        <begin position="1"/>
        <end position="10"/>
    </location>
</feature>
<dbReference type="PANTHER" id="PTHR48017">
    <property type="entry name" value="OS05G0424000 PROTEIN-RELATED"/>
    <property type="match status" value="1"/>
</dbReference>
<keyword evidence="4" id="KW-0029">Amino-acid transport</keyword>
<keyword evidence="2" id="KW-0813">Transport</keyword>
<accession>A0ABR2GFL6</accession>
<evidence type="ECO:0000256" key="8">
    <source>
        <dbReference type="SAM" id="Phobius"/>
    </source>
</evidence>
<dbReference type="InterPro" id="IPR013057">
    <property type="entry name" value="AA_transpt_TM"/>
</dbReference>
<organism evidence="10 11">
    <name type="scientific">Hibiscus sabdariffa</name>
    <name type="common">roselle</name>
    <dbReference type="NCBI Taxonomy" id="183260"/>
    <lineage>
        <taxon>Eukaryota</taxon>
        <taxon>Viridiplantae</taxon>
        <taxon>Streptophyta</taxon>
        <taxon>Embryophyta</taxon>
        <taxon>Tracheophyta</taxon>
        <taxon>Spermatophyta</taxon>
        <taxon>Magnoliopsida</taxon>
        <taxon>eudicotyledons</taxon>
        <taxon>Gunneridae</taxon>
        <taxon>Pentapetalae</taxon>
        <taxon>rosids</taxon>
        <taxon>malvids</taxon>
        <taxon>Malvales</taxon>
        <taxon>Malvaceae</taxon>
        <taxon>Malvoideae</taxon>
        <taxon>Hibiscus</taxon>
    </lineage>
</organism>
<evidence type="ECO:0000256" key="6">
    <source>
        <dbReference type="ARBA" id="ARBA00023136"/>
    </source>
</evidence>
<feature type="transmembrane region" description="Helical" evidence="8">
    <location>
        <begin position="407"/>
        <end position="429"/>
    </location>
</feature>
<proteinExistence type="predicted"/>
<feature type="transmembrane region" description="Helical" evidence="8">
    <location>
        <begin position="329"/>
        <end position="353"/>
    </location>
</feature>
<keyword evidence="6 8" id="KW-0472">Membrane</keyword>
<name>A0ABR2GFL6_9ROSI</name>
<feature type="transmembrane region" description="Helical" evidence="8">
    <location>
        <begin position="436"/>
        <end position="460"/>
    </location>
</feature>
<dbReference type="EMBL" id="JBBPBM010000001">
    <property type="protein sequence ID" value="KAK8601717.1"/>
    <property type="molecule type" value="Genomic_DNA"/>
</dbReference>
<evidence type="ECO:0000256" key="2">
    <source>
        <dbReference type="ARBA" id="ARBA00022448"/>
    </source>
</evidence>
<keyword evidence="5 8" id="KW-1133">Transmembrane helix</keyword>
<feature type="transmembrane region" description="Helical" evidence="8">
    <location>
        <begin position="288"/>
        <end position="309"/>
    </location>
</feature>
<protein>
    <recommendedName>
        <fullName evidence="9">Amino acid transporter transmembrane domain-containing protein</fullName>
    </recommendedName>
</protein>
<feature type="transmembrane region" description="Helical" evidence="8">
    <location>
        <begin position="249"/>
        <end position="268"/>
    </location>
</feature>